<comment type="caution">
    <text evidence="2">The sequence shown here is derived from an EMBL/GenBank/DDBJ whole genome shotgun (WGS) entry which is preliminary data.</text>
</comment>
<feature type="signal peptide" evidence="1">
    <location>
        <begin position="1"/>
        <end position="23"/>
    </location>
</feature>
<evidence type="ECO:0000313" key="3">
    <source>
        <dbReference type="Proteomes" id="UP000320773"/>
    </source>
</evidence>
<keyword evidence="1" id="KW-0732">Signal</keyword>
<reference evidence="2 3" key="1">
    <citation type="submission" date="2019-06" db="EMBL/GenBank/DDBJ databases">
        <title>Genomic Encyclopedia of Archaeal and Bacterial Type Strains, Phase II (KMG-II): from individual species to whole genera.</title>
        <authorList>
            <person name="Goeker M."/>
        </authorList>
    </citation>
    <scope>NUCLEOTIDE SEQUENCE [LARGE SCALE GENOMIC DNA]</scope>
    <source>
        <strain evidence="2 3">DSM 24789</strain>
    </source>
</reference>
<gene>
    <name evidence="2" type="ORF">BC670_0292</name>
</gene>
<feature type="chain" id="PRO_5022044409" evidence="1">
    <location>
        <begin position="24"/>
        <end position="860"/>
    </location>
</feature>
<sequence length="860" mass="90341">MRYIKIHKLFVIVFILLVNFVNAQTVTGVASNLGCKNSGKLTASSTGLGTGPVYQLQKSDGTVLAPIAGDVNQFTSSNVFSGLATGSYIIKGKSTSNTTVFSSATIAVSDGYTNMSLTNPSLSLPCVGESKVVAVTLSGGKSPFVYSIKNNATNTVLETSASTTATTFSFAALPIGSYTVTVEDGCGQTIISPTTISNPSVTVSSVKTKATNYFQKDASSCSSPIKLFIQSGFGNTNGSNLSAAEAALFTWKIKYNGAYYGKDIDGDGYSDLNSPGYSLSSTFVNMPIGVTRQNIITNISSIKVVILDACGNSKEVSTTYLNGIISATTDCVNGSRVRPVVNPALVCFPITYTFTNTTNAADVLQFTQTTDGQYFTGFTAGKTYSFTYNDVNGTTSNMFSVTSVALPANSTTLVVNQATSFVSSNYLEYGTLRLVFSGVASNSVINYTVTASNSPLVPVGTTGSTLSDADVPSVNITDPSGYWPKGTYTLSFTSSCGNGSKTVTVNGRTASISSFSTVNVCGGFDYKMIGNFDDSAAYEVVIVSGPSNVGLTKDLASTTESLLFEGLTNGNYVFGLRIKGGTRNVYTQTVNFDASSIIAIDKATTGGYTCADGETNAILTINATSSSPAPNNVLEYRIANGFGGTFGPFQSSNTFEGLTNSLYSYQIKDGCGNVVTDIVQIGSASSPVASSDITNFCGASYNQVNLFIDLNNAVYDWTGPGINATNKTQRNPAINVTDMSNGDNQYSVHVTTQAPCFIDKTVSVTVTKIAETKLPISGTPKAYLVAVSTQNQTANAITNSKNGALVLESKTKGFVITRQTTTQINALNPSEGMLVFDTDENCLKLYNGTTWNCIKQVCVP</sequence>
<evidence type="ECO:0000256" key="1">
    <source>
        <dbReference type="SAM" id="SignalP"/>
    </source>
</evidence>
<name>A0A543G071_9FLAO</name>
<dbReference type="RefSeq" id="WP_089081513.1">
    <property type="nucleotide sequence ID" value="NZ_VFPJ01000001.1"/>
</dbReference>
<dbReference type="AlphaFoldDB" id="A0A543G071"/>
<proteinExistence type="predicted"/>
<organism evidence="2 3">
    <name type="scientific">Flavobacterium branchiophilum</name>
    <dbReference type="NCBI Taxonomy" id="55197"/>
    <lineage>
        <taxon>Bacteria</taxon>
        <taxon>Pseudomonadati</taxon>
        <taxon>Bacteroidota</taxon>
        <taxon>Flavobacteriia</taxon>
        <taxon>Flavobacteriales</taxon>
        <taxon>Flavobacteriaceae</taxon>
        <taxon>Flavobacterium</taxon>
    </lineage>
</organism>
<dbReference type="EMBL" id="VFPJ01000001">
    <property type="protein sequence ID" value="TQM39493.1"/>
    <property type="molecule type" value="Genomic_DNA"/>
</dbReference>
<protein>
    <submittedName>
        <fullName evidence="2">Uncharacterized protein</fullName>
    </submittedName>
</protein>
<accession>A0A543G071</accession>
<dbReference type="Proteomes" id="UP000320773">
    <property type="component" value="Unassembled WGS sequence"/>
</dbReference>
<evidence type="ECO:0000313" key="2">
    <source>
        <dbReference type="EMBL" id="TQM39493.1"/>
    </source>
</evidence>